<dbReference type="EMBL" id="BMAW01006004">
    <property type="protein sequence ID" value="GFS96986.1"/>
    <property type="molecule type" value="Genomic_DNA"/>
</dbReference>
<dbReference type="OrthoDB" id="6427694at2759"/>
<evidence type="ECO:0000313" key="3">
    <source>
        <dbReference type="Proteomes" id="UP000887013"/>
    </source>
</evidence>
<reference evidence="2" key="1">
    <citation type="submission" date="2020-08" db="EMBL/GenBank/DDBJ databases">
        <title>Multicomponent nature underlies the extraordinary mechanical properties of spider dragline silk.</title>
        <authorList>
            <person name="Kono N."/>
            <person name="Nakamura H."/>
            <person name="Mori M."/>
            <person name="Yoshida Y."/>
            <person name="Ohtoshi R."/>
            <person name="Malay A.D."/>
            <person name="Moran D.A.P."/>
            <person name="Tomita M."/>
            <person name="Numata K."/>
            <person name="Arakawa K."/>
        </authorList>
    </citation>
    <scope>NUCLEOTIDE SEQUENCE</scope>
</reference>
<gene>
    <name evidence="2" type="primary">AVEN_77440_1</name>
    <name evidence="2" type="ORF">NPIL_155641</name>
</gene>
<protein>
    <recommendedName>
        <fullName evidence="4">Zinc finger protein</fullName>
    </recommendedName>
</protein>
<organism evidence="2 3">
    <name type="scientific">Nephila pilipes</name>
    <name type="common">Giant wood spider</name>
    <name type="synonym">Nephila maculata</name>
    <dbReference type="NCBI Taxonomy" id="299642"/>
    <lineage>
        <taxon>Eukaryota</taxon>
        <taxon>Metazoa</taxon>
        <taxon>Ecdysozoa</taxon>
        <taxon>Arthropoda</taxon>
        <taxon>Chelicerata</taxon>
        <taxon>Arachnida</taxon>
        <taxon>Araneae</taxon>
        <taxon>Araneomorphae</taxon>
        <taxon>Entelegynae</taxon>
        <taxon>Araneoidea</taxon>
        <taxon>Nephilidae</taxon>
        <taxon>Nephila</taxon>
    </lineage>
</organism>
<dbReference type="Gene3D" id="3.30.160.60">
    <property type="entry name" value="Classic Zinc Finger"/>
    <property type="match status" value="1"/>
</dbReference>
<feature type="compositionally biased region" description="Basic and acidic residues" evidence="1">
    <location>
        <begin position="220"/>
        <end position="230"/>
    </location>
</feature>
<feature type="compositionally biased region" description="Polar residues" evidence="1">
    <location>
        <begin position="87"/>
        <end position="99"/>
    </location>
</feature>
<keyword evidence="3" id="KW-1185">Reference proteome</keyword>
<dbReference type="AlphaFoldDB" id="A0A8X6N6X3"/>
<comment type="caution">
    <text evidence="2">The sequence shown here is derived from an EMBL/GenBank/DDBJ whole genome shotgun (WGS) entry which is preliminary data.</text>
</comment>
<sequence length="250" mass="28020">MGRPKTFIPCYVCFKEFGSRSLTIHEPKCLERWRASNKSLPVDKRTPTPVKPAGWNTSQDGVCSDCQTSVTPSKRKEHICSAKKLRPNNNSPTPKQRTMTGVVKSDFSPKKGKENKNISNHIPVPNILRKNAKNEAKVEPKDKLDPIEKNDVVKSKDPSKKTKVQENKVPEDSTKDGEEYSSTSKRSVRPQTKILRRPTPNLKHPVIQVDSDDSSGDSTCSDKSKDDNPKRLKMASESSDSAHKPKNFII</sequence>
<feature type="compositionally biased region" description="Basic and acidic residues" evidence="1">
    <location>
        <begin position="107"/>
        <end position="116"/>
    </location>
</feature>
<name>A0A8X6N6X3_NEPPI</name>
<feature type="compositionally biased region" description="Basic and acidic residues" evidence="1">
    <location>
        <begin position="132"/>
        <end position="178"/>
    </location>
</feature>
<evidence type="ECO:0000256" key="1">
    <source>
        <dbReference type="SAM" id="MobiDB-lite"/>
    </source>
</evidence>
<evidence type="ECO:0000313" key="2">
    <source>
        <dbReference type="EMBL" id="GFS96986.1"/>
    </source>
</evidence>
<accession>A0A8X6N6X3</accession>
<evidence type="ECO:0008006" key="4">
    <source>
        <dbReference type="Google" id="ProtNLM"/>
    </source>
</evidence>
<proteinExistence type="predicted"/>
<feature type="compositionally biased region" description="Basic residues" evidence="1">
    <location>
        <begin position="74"/>
        <end position="86"/>
    </location>
</feature>
<feature type="non-terminal residue" evidence="2">
    <location>
        <position position="250"/>
    </location>
</feature>
<feature type="region of interest" description="Disordered" evidence="1">
    <location>
        <begin position="74"/>
        <end position="250"/>
    </location>
</feature>
<dbReference type="Proteomes" id="UP000887013">
    <property type="component" value="Unassembled WGS sequence"/>
</dbReference>